<dbReference type="EMBL" id="VTPC01090044">
    <property type="protein sequence ID" value="KAF2884985.1"/>
    <property type="molecule type" value="Genomic_DNA"/>
</dbReference>
<evidence type="ECO:0000259" key="2">
    <source>
        <dbReference type="PROSITE" id="PS50211"/>
    </source>
</evidence>
<reference evidence="3" key="1">
    <citation type="submission" date="2019-08" db="EMBL/GenBank/DDBJ databases">
        <title>The genome of the North American firefly Photinus pyralis.</title>
        <authorList>
            <consortium name="Photinus pyralis genome working group"/>
            <person name="Fallon T.R."/>
            <person name="Sander Lower S.E."/>
            <person name="Weng J.-K."/>
        </authorList>
    </citation>
    <scope>NUCLEOTIDE SEQUENCE</scope>
    <source>
        <strain evidence="3">TRF0915ILg1</strain>
        <tissue evidence="3">Whole body</tissue>
    </source>
</reference>
<evidence type="ECO:0000313" key="4">
    <source>
        <dbReference type="Proteomes" id="UP000801492"/>
    </source>
</evidence>
<comment type="caution">
    <text evidence="3">The sequence shown here is derived from an EMBL/GenBank/DDBJ whole genome shotgun (WGS) entry which is preliminary data.</text>
</comment>
<dbReference type="PANTHER" id="PTHR13677">
    <property type="entry name" value="LD41638P"/>
    <property type="match status" value="1"/>
</dbReference>
<dbReference type="Proteomes" id="UP000801492">
    <property type="component" value="Unassembled WGS sequence"/>
</dbReference>
<comment type="similarity">
    <text evidence="1">Belongs to the DENND6 family.</text>
</comment>
<keyword evidence="4" id="KW-1185">Reference proteome</keyword>
<name>A0A8K0FY69_IGNLU</name>
<dbReference type="PANTHER" id="PTHR13677:SF0">
    <property type="entry name" value="LD41638P"/>
    <property type="match status" value="1"/>
</dbReference>
<organism evidence="3 4">
    <name type="scientific">Ignelater luminosus</name>
    <name type="common">Cucubano</name>
    <name type="synonym">Pyrophorus luminosus</name>
    <dbReference type="NCBI Taxonomy" id="2038154"/>
    <lineage>
        <taxon>Eukaryota</taxon>
        <taxon>Metazoa</taxon>
        <taxon>Ecdysozoa</taxon>
        <taxon>Arthropoda</taxon>
        <taxon>Hexapoda</taxon>
        <taxon>Insecta</taxon>
        <taxon>Pterygota</taxon>
        <taxon>Neoptera</taxon>
        <taxon>Endopterygota</taxon>
        <taxon>Coleoptera</taxon>
        <taxon>Polyphaga</taxon>
        <taxon>Elateriformia</taxon>
        <taxon>Elateroidea</taxon>
        <taxon>Elateridae</taxon>
        <taxon>Agrypninae</taxon>
        <taxon>Pyrophorini</taxon>
        <taxon>Ignelater</taxon>
    </lineage>
</organism>
<dbReference type="OrthoDB" id="10265409at2759"/>
<protein>
    <recommendedName>
        <fullName evidence="2">UDENN domain-containing protein</fullName>
    </recommendedName>
</protein>
<dbReference type="GO" id="GO:0005085">
    <property type="term" value="F:guanyl-nucleotide exchange factor activity"/>
    <property type="evidence" value="ECO:0007669"/>
    <property type="project" value="InterPro"/>
</dbReference>
<dbReference type="PROSITE" id="PS50211">
    <property type="entry name" value="DENN"/>
    <property type="match status" value="1"/>
</dbReference>
<dbReference type="AlphaFoldDB" id="A0A8K0FY69"/>
<dbReference type="InterPro" id="IPR043153">
    <property type="entry name" value="DENN_C"/>
</dbReference>
<dbReference type="GO" id="GO:0055037">
    <property type="term" value="C:recycling endosome"/>
    <property type="evidence" value="ECO:0007669"/>
    <property type="project" value="TreeGrafter"/>
</dbReference>
<dbReference type="Pfam" id="PF08616">
    <property type="entry name" value="SPA"/>
    <property type="match status" value="1"/>
</dbReference>
<dbReference type="Pfam" id="PF09794">
    <property type="entry name" value="Avl9"/>
    <property type="match status" value="1"/>
</dbReference>
<dbReference type="InterPro" id="IPR037516">
    <property type="entry name" value="Tripartite_DENN"/>
</dbReference>
<dbReference type="Gene3D" id="3.40.50.11500">
    <property type="match status" value="1"/>
</dbReference>
<feature type="domain" description="UDENN" evidence="2">
    <location>
        <begin position="36"/>
        <end position="489"/>
    </location>
</feature>
<dbReference type="InterPro" id="IPR024224">
    <property type="entry name" value="DENND6"/>
</dbReference>
<accession>A0A8K0FY69</accession>
<proteinExistence type="inferred from homology"/>
<dbReference type="InterPro" id="IPR018307">
    <property type="entry name" value="ABL9/DENND6_dom"/>
</dbReference>
<evidence type="ECO:0000313" key="3">
    <source>
        <dbReference type="EMBL" id="KAF2884985.1"/>
    </source>
</evidence>
<evidence type="ECO:0000256" key="1">
    <source>
        <dbReference type="ARBA" id="ARBA00007159"/>
    </source>
</evidence>
<sequence length="575" mass="65715">MSKFEETGEINLQNDIEEEYEKCNEAAWKLFTNWIHCICVVTFDLELGQALENVYPKHVSLTKQEISNICYLAFPDSNSGCMGDTNFVVRLPRSPNKSELSREHQKYNSSCPVALQINAGFYWGYVYFRQVKDISLPRGYFQKSVVILSKLPFNKLFNEISCLISPEYFENGEPSLEAACHNISQWPPPVPGETLNLPLMGSVFQVQIPYHNNSILSKHSAVSRDPSLCFENQVQISSVEDLNLFEILQPVLSHIHLLWELVLTSEPIVVMASSPTYCSSMVLALTRIISPLKYCADYRPYFTIHDSEFKQFTSKVRNPPPVILGVTNPFFAKTLHHWPHTIRLGEDSGQSQKYKLKKNGNIKMLDVNPGVYTTYKTFLQKDKTVIKNLLLGINYKRPPEVQSALLRRHLLELTQSFMIPLERYIASLMPLLRNISPFKAAPPPLPFNPDNFFATLESTGPQLTSGIKGDWVGLYRKFFRSPNFNGWFDMRYTELALKLQALQLEALSDADLKLWVQGKPEVEIVDMVLRIKNKINKCQERDIPISDATREQLGQRLQDILGSLPDDVKNILQVT</sequence>
<gene>
    <name evidence="3" type="ORF">ILUMI_21206</name>
</gene>